<reference evidence="1 2" key="1">
    <citation type="submission" date="2024-02" db="EMBL/GenBank/DDBJ databases">
        <title>Deinococcus xinjiangensis NBRC 107630.</title>
        <authorList>
            <person name="Ichikawa N."/>
            <person name="Katano-Makiyama Y."/>
            <person name="Hidaka K."/>
        </authorList>
    </citation>
    <scope>NUCLEOTIDE SEQUENCE [LARGE SCALE GENOMIC DNA]</scope>
    <source>
        <strain evidence="1 2">NBRC 107630</strain>
    </source>
</reference>
<name>A0ABP9V5L2_9DEIO</name>
<evidence type="ECO:0000313" key="2">
    <source>
        <dbReference type="Proteomes" id="UP001458946"/>
    </source>
</evidence>
<protein>
    <submittedName>
        <fullName evidence="1">Uncharacterized protein</fullName>
    </submittedName>
</protein>
<accession>A0ABP9V5L2</accession>
<organism evidence="1 2">
    <name type="scientific">Deinococcus xinjiangensis</name>
    <dbReference type="NCBI Taxonomy" id="457454"/>
    <lineage>
        <taxon>Bacteria</taxon>
        <taxon>Thermotogati</taxon>
        <taxon>Deinococcota</taxon>
        <taxon>Deinococci</taxon>
        <taxon>Deinococcales</taxon>
        <taxon>Deinococcaceae</taxon>
        <taxon>Deinococcus</taxon>
    </lineage>
</organism>
<keyword evidence="2" id="KW-1185">Reference proteome</keyword>
<evidence type="ECO:0000313" key="1">
    <source>
        <dbReference type="EMBL" id="GAA5500504.1"/>
    </source>
</evidence>
<sequence length="432" mass="45203">MRKNSYPYPSRGLGILKDENYNLGMRKFIGVFLGVSLLLAACDGGTKTPAVEPPTATDPAKAVPTPPVLGQSLELQNAPAAMQAAAQSAITLVSPNNPDIDENVQYLLNLSGMQGLSIGSKGLKASAATGRALLGRVAQSLPHQNALGAQAVQTNPLQHGTYHIDANRRMIKDSDQPSTGMIVTDAAHKLTLNVDWRVGGAATTTVNWFAGSCDMNGCTPSSTEIPTKASATLLRSGVTVAQMNFSMAEGNCLSQTGPDSLSLSSWVGSAAKPASSLSLDYAWDSSGLRLSAEGSYSTKRETGSSSFKLAVLGNTTNRCNLLNLSFTPTQLDLTASAKVPNHSANLAVYLRDLKNLTLSAAGLRATTWYKDVSGSLNANLNYNGQTVITATGPLTDGPDLDLYPGDQIVTTYIKDGKLVTSDLAGLLAALKP</sequence>
<dbReference type="Proteomes" id="UP001458946">
    <property type="component" value="Unassembled WGS sequence"/>
</dbReference>
<gene>
    <name evidence="1" type="ORF">Dxin01_00225</name>
</gene>
<proteinExistence type="predicted"/>
<comment type="caution">
    <text evidence="1">The sequence shown here is derived from an EMBL/GenBank/DDBJ whole genome shotgun (WGS) entry which is preliminary data.</text>
</comment>
<dbReference type="EMBL" id="BAABRN010000002">
    <property type="protein sequence ID" value="GAA5500504.1"/>
    <property type="molecule type" value="Genomic_DNA"/>
</dbReference>